<dbReference type="Gene3D" id="3.90.70.10">
    <property type="entry name" value="Cysteine proteinases"/>
    <property type="match status" value="1"/>
</dbReference>
<keyword evidence="2" id="KW-1015">Disulfide bond</keyword>
<dbReference type="InterPro" id="IPR028994">
    <property type="entry name" value="Integrin_alpha_N"/>
</dbReference>
<dbReference type="InterPro" id="IPR013128">
    <property type="entry name" value="Peptidase_C1A"/>
</dbReference>
<feature type="domain" description="Peptidase C1A papain C-terminal" evidence="3">
    <location>
        <begin position="61"/>
        <end position="272"/>
    </location>
</feature>
<accession>A0AAV3X0Q9</accession>
<dbReference type="GO" id="GO:0008234">
    <property type="term" value="F:cysteine-type peptidase activity"/>
    <property type="evidence" value="ECO:0007669"/>
    <property type="project" value="InterPro"/>
</dbReference>
<dbReference type="InterPro" id="IPR025661">
    <property type="entry name" value="Pept_asp_AS"/>
</dbReference>
<dbReference type="SUPFAM" id="SSF69318">
    <property type="entry name" value="Integrin alpha N-terminal domain"/>
    <property type="match status" value="1"/>
</dbReference>
<dbReference type="RefSeq" id="WP_226572964.1">
    <property type="nucleotide sequence ID" value="NZ_BLAY01000002.1"/>
</dbReference>
<sequence length="588" mass="64288">MTSFDEINSSIQGSDASWVAKETPQTLLTSTQKRRLLGVVVDRADLAAAMVPRARSVVANFAPAIDWRDRNGNHISPVKDQGSCGSCVSFCTVSTVESMASIELGQKLDLSEADLHFCSDHGANCDGWWPHEAYNALITRGAPDEDCFPYSSAFTSGNPACIVGKNRDARAVKITESSSVNNMVERKNWLTNVGPVSAVLHVYEDFYSYGSGIYKHVTGEDQGLHCVEVIGYSEAEQCWICKNSWGTEWGDNGFFKIAYGEAGIDTEFPFWTVRGVKVPTTDIKRIPGWFGAENQGAGMAIADLNGNGRPDLIVFHIDNPSGENRAYYRIGWNVDTKGNVTGGWSDIKQVPGWFGAENQGAGIAIADINGNGRPDLIVLHLDNPSGENRAYYRIGWNLDSNGNVTSWSDVKPVPGWFGAENQGAGIAIADINGNGRPDLIVFHIDNPRGENRGYYRIGWNLDANGNATGGWSDVKQVPKWFGWENQGAGIAIANVSGRARLVVFHIDNPKGDNTGYYRISQPLDSKGNVTGQWNDVKPIPGWFGWENQEGDIAIADINGNGRPDLVVFHIDNPKGENSGYYRIVWDIL</sequence>
<dbReference type="EMBL" id="BLAY01000002">
    <property type="protein sequence ID" value="GET35463.1"/>
    <property type="molecule type" value="Genomic_DNA"/>
</dbReference>
<dbReference type="Gene3D" id="2.130.10.130">
    <property type="entry name" value="Integrin alpha, N-terminal"/>
    <property type="match status" value="1"/>
</dbReference>
<dbReference type="InterPro" id="IPR038765">
    <property type="entry name" value="Papain-like_cys_pep_sf"/>
</dbReference>
<name>A0AAV3X0Q9_9CYAN</name>
<dbReference type="InterPro" id="IPR025660">
    <property type="entry name" value="Pept_his_AS"/>
</dbReference>
<dbReference type="Pfam" id="PF00112">
    <property type="entry name" value="Peptidase_C1"/>
    <property type="match status" value="1"/>
</dbReference>
<evidence type="ECO:0000259" key="3">
    <source>
        <dbReference type="SMART" id="SM00645"/>
    </source>
</evidence>
<evidence type="ECO:0000313" key="5">
    <source>
        <dbReference type="Proteomes" id="UP001050975"/>
    </source>
</evidence>
<comment type="similarity">
    <text evidence="1">Belongs to the peptidase C1 family.</text>
</comment>
<dbReference type="SMART" id="SM00645">
    <property type="entry name" value="Pept_C1"/>
    <property type="match status" value="1"/>
</dbReference>
<comment type="caution">
    <text evidence="4">The sequence shown here is derived from an EMBL/GenBank/DDBJ whole genome shotgun (WGS) entry which is preliminary data.</text>
</comment>
<dbReference type="CDD" id="cd02248">
    <property type="entry name" value="Peptidase_C1A"/>
    <property type="match status" value="1"/>
</dbReference>
<evidence type="ECO:0000313" key="4">
    <source>
        <dbReference type="EMBL" id="GET35463.1"/>
    </source>
</evidence>
<dbReference type="InterPro" id="IPR039417">
    <property type="entry name" value="Peptidase_C1A_papain-like"/>
</dbReference>
<keyword evidence="5" id="KW-1185">Reference proteome</keyword>
<evidence type="ECO:0000256" key="1">
    <source>
        <dbReference type="ARBA" id="ARBA00008455"/>
    </source>
</evidence>
<dbReference type="PANTHER" id="PTHR12411">
    <property type="entry name" value="CYSTEINE PROTEASE FAMILY C1-RELATED"/>
    <property type="match status" value="1"/>
</dbReference>
<proteinExistence type="inferred from homology"/>
<gene>
    <name evidence="4" type="ORF">MiSe_02050</name>
</gene>
<dbReference type="InterPro" id="IPR000668">
    <property type="entry name" value="Peptidase_C1A_C"/>
</dbReference>
<dbReference type="PROSITE" id="PS00640">
    <property type="entry name" value="THIOL_PROTEASE_ASN"/>
    <property type="match status" value="1"/>
</dbReference>
<dbReference type="GO" id="GO:0006508">
    <property type="term" value="P:proteolysis"/>
    <property type="evidence" value="ECO:0007669"/>
    <property type="project" value="InterPro"/>
</dbReference>
<dbReference type="PROSITE" id="PS00639">
    <property type="entry name" value="THIOL_PROTEASE_HIS"/>
    <property type="match status" value="1"/>
</dbReference>
<organism evidence="4 5">
    <name type="scientific">Microseira wollei NIES-4236</name>
    <dbReference type="NCBI Taxonomy" id="2530354"/>
    <lineage>
        <taxon>Bacteria</taxon>
        <taxon>Bacillati</taxon>
        <taxon>Cyanobacteriota</taxon>
        <taxon>Cyanophyceae</taxon>
        <taxon>Oscillatoriophycideae</taxon>
        <taxon>Aerosakkonematales</taxon>
        <taxon>Aerosakkonemataceae</taxon>
        <taxon>Microseira</taxon>
    </lineage>
</organism>
<evidence type="ECO:0000256" key="2">
    <source>
        <dbReference type="ARBA" id="ARBA00023157"/>
    </source>
</evidence>
<dbReference type="SUPFAM" id="SSF54001">
    <property type="entry name" value="Cysteine proteinases"/>
    <property type="match status" value="1"/>
</dbReference>
<protein>
    <recommendedName>
        <fullName evidence="3">Peptidase C1A papain C-terminal domain-containing protein</fullName>
    </recommendedName>
</protein>
<dbReference type="Proteomes" id="UP001050975">
    <property type="component" value="Unassembled WGS sequence"/>
</dbReference>
<dbReference type="AlphaFoldDB" id="A0AAV3X0Q9"/>
<reference evidence="4" key="1">
    <citation type="submission" date="2019-10" db="EMBL/GenBank/DDBJ databases">
        <title>Draft genome sequece of Microseira wollei NIES-4236.</title>
        <authorList>
            <person name="Yamaguchi H."/>
            <person name="Suzuki S."/>
            <person name="Kawachi M."/>
        </authorList>
    </citation>
    <scope>NUCLEOTIDE SEQUENCE</scope>
    <source>
        <strain evidence="4">NIES-4236</strain>
    </source>
</reference>